<keyword evidence="7" id="KW-0997">Cell inner membrane</keyword>
<dbReference type="AlphaFoldDB" id="A4BMW9"/>
<evidence type="ECO:0000256" key="12">
    <source>
        <dbReference type="SAM" id="Phobius"/>
    </source>
</evidence>
<feature type="transmembrane region" description="Helical" evidence="12">
    <location>
        <begin position="99"/>
        <end position="120"/>
    </location>
</feature>
<dbReference type="PANTHER" id="PTHR33529">
    <property type="entry name" value="SLR0882 PROTEIN-RELATED"/>
    <property type="match status" value="1"/>
</dbReference>
<name>A4BMW9_9GAMM</name>
<comment type="similarity">
    <text evidence="3">Belongs to the LptF/LptG family.</text>
</comment>
<evidence type="ECO:0000313" key="14">
    <source>
        <dbReference type="Proteomes" id="UP000003374"/>
    </source>
</evidence>
<accession>A4BMW9</accession>
<evidence type="ECO:0000256" key="2">
    <source>
        <dbReference type="ARBA" id="ARBA00004429"/>
    </source>
</evidence>
<organism evidence="13 14">
    <name type="scientific">Nitrococcus mobilis Nb-231</name>
    <dbReference type="NCBI Taxonomy" id="314278"/>
    <lineage>
        <taxon>Bacteria</taxon>
        <taxon>Pseudomonadati</taxon>
        <taxon>Pseudomonadota</taxon>
        <taxon>Gammaproteobacteria</taxon>
        <taxon>Chromatiales</taxon>
        <taxon>Ectothiorhodospiraceae</taxon>
        <taxon>Nitrococcus</taxon>
    </lineage>
</organism>
<comment type="function">
    <text evidence="1">Part of the ABC transporter complex LptBFG involved in the translocation of lipopolysaccharide (LPS) from the inner membrane to the outer membrane.</text>
</comment>
<dbReference type="PANTHER" id="PTHR33529:SF7">
    <property type="entry name" value="LIPOPOLYSACCHARIDE EXPORT SYSTEM PERMEASE PROTEIN LPTF"/>
    <property type="match status" value="1"/>
</dbReference>
<reference evidence="13 14" key="1">
    <citation type="submission" date="2006-02" db="EMBL/GenBank/DDBJ databases">
        <authorList>
            <person name="Waterbury J."/>
            <person name="Ferriera S."/>
            <person name="Johnson J."/>
            <person name="Kravitz S."/>
            <person name="Halpern A."/>
            <person name="Remington K."/>
            <person name="Beeson K."/>
            <person name="Tran B."/>
            <person name="Rogers Y.-H."/>
            <person name="Friedman R."/>
            <person name="Venter J.C."/>
        </authorList>
    </citation>
    <scope>NUCLEOTIDE SEQUENCE [LARGE SCALE GENOMIC DNA]</scope>
    <source>
        <strain evidence="13 14">Nb-231</strain>
    </source>
</reference>
<keyword evidence="10 12" id="KW-0472">Membrane</keyword>
<protein>
    <recommendedName>
        <fullName evidence="4">Lipopolysaccharide export system permease protein LptF</fullName>
    </recommendedName>
</protein>
<comment type="caution">
    <text evidence="13">The sequence shown here is derived from an EMBL/GenBank/DDBJ whole genome shotgun (WGS) entry which is preliminary data.</text>
</comment>
<feature type="transmembrane region" description="Helical" evidence="12">
    <location>
        <begin position="53"/>
        <end position="78"/>
    </location>
</feature>
<keyword evidence="9 12" id="KW-1133">Transmembrane helix</keyword>
<evidence type="ECO:0000256" key="11">
    <source>
        <dbReference type="ARBA" id="ARBA00026081"/>
    </source>
</evidence>
<evidence type="ECO:0000256" key="10">
    <source>
        <dbReference type="ARBA" id="ARBA00023136"/>
    </source>
</evidence>
<feature type="transmembrane region" description="Helical" evidence="12">
    <location>
        <begin position="331"/>
        <end position="350"/>
    </location>
</feature>
<evidence type="ECO:0000256" key="4">
    <source>
        <dbReference type="ARBA" id="ARBA00014213"/>
    </source>
</evidence>
<dbReference type="GO" id="GO:0043190">
    <property type="term" value="C:ATP-binding cassette (ABC) transporter complex"/>
    <property type="evidence" value="ECO:0007669"/>
    <property type="project" value="InterPro"/>
</dbReference>
<evidence type="ECO:0000256" key="1">
    <source>
        <dbReference type="ARBA" id="ARBA00002265"/>
    </source>
</evidence>
<dbReference type="Proteomes" id="UP000003374">
    <property type="component" value="Unassembled WGS sequence"/>
</dbReference>
<keyword evidence="8 12" id="KW-0812">Transmembrane</keyword>
<keyword evidence="6" id="KW-1003">Cell membrane</keyword>
<evidence type="ECO:0000256" key="7">
    <source>
        <dbReference type="ARBA" id="ARBA00022519"/>
    </source>
</evidence>
<feature type="transmembrane region" description="Helical" evidence="12">
    <location>
        <begin position="12"/>
        <end position="33"/>
    </location>
</feature>
<dbReference type="STRING" id="314278.NB231_08958"/>
<evidence type="ECO:0000313" key="13">
    <source>
        <dbReference type="EMBL" id="EAR22568.1"/>
    </source>
</evidence>
<dbReference type="GO" id="GO:0015920">
    <property type="term" value="P:lipopolysaccharide transport"/>
    <property type="evidence" value="ECO:0007669"/>
    <property type="project" value="TreeGrafter"/>
</dbReference>
<dbReference type="NCBIfam" id="TIGR04407">
    <property type="entry name" value="LptF_YjgP"/>
    <property type="match status" value="1"/>
</dbReference>
<sequence length="358" mass="39520">MLLIERYLIAEVRRPLVAVVGVLSLIFASYSVARYLADALSETLGMQAVALMVALRTLIALEVLIPVALYASVVIGLGRLYNDQEMTVLGAVGISSARVYWAILLLALPVALAVGALSLFGRPWAYQQAYQAEAHAHVEIPLDRLRAGHFYVESQTGRMILAQEVDDQRGLLHGVLIYQRAGEATYLTKARQARQLPTEQADEARLILHDGVTYLLDQAGSHDRILRFGELSLRLQQPQPVVGYKRKAAPTAALARSGNPAELAELQWRLSRPLTTVLLALFGVPLSRTAPRRGRFSKILLAALVYALIYSASGLAKTWVEHGVVGAVPGIWWINAVMFVVLVALISHDLQWWRWPRP</sequence>
<dbReference type="HOGENOM" id="CLU_028799_0_1_6"/>
<proteinExistence type="inferred from homology"/>
<keyword evidence="14" id="KW-1185">Reference proteome</keyword>
<comment type="subcellular location">
    <subcellularLocation>
        <location evidence="2">Cell inner membrane</location>
        <topology evidence="2">Multi-pass membrane protein</topology>
    </subcellularLocation>
</comment>
<keyword evidence="5" id="KW-0813">Transport</keyword>
<feature type="transmembrane region" description="Helical" evidence="12">
    <location>
        <begin position="299"/>
        <end position="319"/>
    </location>
</feature>
<evidence type="ECO:0000256" key="6">
    <source>
        <dbReference type="ARBA" id="ARBA00022475"/>
    </source>
</evidence>
<evidence type="ECO:0000256" key="5">
    <source>
        <dbReference type="ARBA" id="ARBA00022448"/>
    </source>
</evidence>
<dbReference type="RefSeq" id="WP_005001637.1">
    <property type="nucleotide sequence ID" value="NZ_CH672427.1"/>
</dbReference>
<dbReference type="eggNOG" id="COG0795">
    <property type="taxonomic scope" value="Bacteria"/>
</dbReference>
<dbReference type="InterPro" id="IPR030922">
    <property type="entry name" value="LptF"/>
</dbReference>
<dbReference type="EMBL" id="AAOF01000002">
    <property type="protein sequence ID" value="EAR22568.1"/>
    <property type="molecule type" value="Genomic_DNA"/>
</dbReference>
<evidence type="ECO:0000256" key="9">
    <source>
        <dbReference type="ARBA" id="ARBA00022989"/>
    </source>
</evidence>
<dbReference type="Pfam" id="PF03739">
    <property type="entry name" value="LptF_LptG"/>
    <property type="match status" value="1"/>
</dbReference>
<dbReference type="GO" id="GO:0055085">
    <property type="term" value="P:transmembrane transport"/>
    <property type="evidence" value="ECO:0007669"/>
    <property type="project" value="InterPro"/>
</dbReference>
<evidence type="ECO:0000256" key="8">
    <source>
        <dbReference type="ARBA" id="ARBA00022692"/>
    </source>
</evidence>
<comment type="subunit">
    <text evidence="11">Component of the lipopolysaccharide transport and assembly complex. The LptBFG transporter is composed of two ATP-binding proteins (LptB) and two transmembrane proteins (LptF and LptG).</text>
</comment>
<evidence type="ECO:0000256" key="3">
    <source>
        <dbReference type="ARBA" id="ARBA00007725"/>
    </source>
</evidence>
<dbReference type="InterPro" id="IPR005495">
    <property type="entry name" value="LptG/LptF_permease"/>
</dbReference>
<gene>
    <name evidence="13" type="ORF">NB231_08958</name>
</gene>